<dbReference type="Pfam" id="PF13673">
    <property type="entry name" value="Acetyltransf_10"/>
    <property type="match status" value="1"/>
</dbReference>
<dbReference type="InterPro" id="IPR052523">
    <property type="entry name" value="Trichothecene_AcTrans"/>
</dbReference>
<gene>
    <name evidence="2" type="ORF">SJAG_01619</name>
</gene>
<organism evidence="2 3">
    <name type="scientific">Schizosaccharomyces japonicus (strain yFS275 / FY16936)</name>
    <name type="common">Fission yeast</name>
    <dbReference type="NCBI Taxonomy" id="402676"/>
    <lineage>
        <taxon>Eukaryota</taxon>
        <taxon>Fungi</taxon>
        <taxon>Dikarya</taxon>
        <taxon>Ascomycota</taxon>
        <taxon>Taphrinomycotina</taxon>
        <taxon>Schizosaccharomycetes</taxon>
        <taxon>Schizosaccharomycetales</taxon>
        <taxon>Schizosaccharomycetaceae</taxon>
        <taxon>Schizosaccharomyces</taxon>
    </lineage>
</organism>
<dbReference type="STRING" id="402676.B6JYF7"/>
<dbReference type="eggNOG" id="ENOG502RXZ0">
    <property type="taxonomic scope" value="Eukaryota"/>
</dbReference>
<dbReference type="HOGENOM" id="CLU_063930_3_0_1"/>
<feature type="domain" description="N-acetyltransferase" evidence="1">
    <location>
        <begin position="58"/>
        <end position="210"/>
    </location>
</feature>
<dbReference type="Gene3D" id="3.40.630.30">
    <property type="match status" value="1"/>
</dbReference>
<dbReference type="OMA" id="VMNVMIR"/>
<sequence>MVQINRVRMKEVKKVAETLFLAFQNEPFFDYLLSPTSWKSAKSLTKFRRDFFDYIAYAFIMSGTVYEIDGFKGVALWAGPGQDPYSTYTVLRSGLWRCVYRVPKEVVCRYTDEYLSKTCDARERLMGKKKHWYLCFLAVRPEHQKRGLSRPLLDEVHRLCDKKKQQIYLECNQSTNRSYYEHLGYSLNEMLQFDNNGSPISLAVMSREAH</sequence>
<dbReference type="CDD" id="cd04301">
    <property type="entry name" value="NAT_SF"/>
    <property type="match status" value="1"/>
</dbReference>
<dbReference type="EMBL" id="KE651168">
    <property type="protein sequence ID" value="EEB06575.1"/>
    <property type="molecule type" value="Genomic_DNA"/>
</dbReference>
<dbReference type="AlphaFoldDB" id="B6JYF7"/>
<dbReference type="VEuPathDB" id="FungiDB:SJAG_01619"/>
<dbReference type="RefSeq" id="XP_002172868.1">
    <property type="nucleotide sequence ID" value="XM_002172832.2"/>
</dbReference>
<dbReference type="GO" id="GO:0016747">
    <property type="term" value="F:acyltransferase activity, transferring groups other than amino-acyl groups"/>
    <property type="evidence" value="ECO:0007669"/>
    <property type="project" value="InterPro"/>
</dbReference>
<evidence type="ECO:0000313" key="2">
    <source>
        <dbReference type="EMBL" id="EEB06575.1"/>
    </source>
</evidence>
<accession>B6JYF7</accession>
<keyword evidence="3" id="KW-1185">Reference proteome</keyword>
<dbReference type="PROSITE" id="PS51186">
    <property type="entry name" value="GNAT"/>
    <property type="match status" value="1"/>
</dbReference>
<evidence type="ECO:0000313" key="3">
    <source>
        <dbReference type="Proteomes" id="UP000001744"/>
    </source>
</evidence>
<dbReference type="InterPro" id="IPR016181">
    <property type="entry name" value="Acyl_CoA_acyltransferase"/>
</dbReference>
<dbReference type="InterPro" id="IPR000182">
    <property type="entry name" value="GNAT_dom"/>
</dbReference>
<dbReference type="GeneID" id="7052304"/>
<dbReference type="SUPFAM" id="SSF55729">
    <property type="entry name" value="Acyl-CoA N-acyltransferases (Nat)"/>
    <property type="match status" value="1"/>
</dbReference>
<reference evidence="2 3" key="1">
    <citation type="journal article" date="2011" name="Science">
        <title>Comparative functional genomics of the fission yeasts.</title>
        <authorList>
            <person name="Rhind N."/>
            <person name="Chen Z."/>
            <person name="Yassour M."/>
            <person name="Thompson D.A."/>
            <person name="Haas B.J."/>
            <person name="Habib N."/>
            <person name="Wapinski I."/>
            <person name="Roy S."/>
            <person name="Lin M.F."/>
            <person name="Heiman D.I."/>
            <person name="Young S.K."/>
            <person name="Furuya K."/>
            <person name="Guo Y."/>
            <person name="Pidoux A."/>
            <person name="Chen H.M."/>
            <person name="Robbertse B."/>
            <person name="Goldberg J.M."/>
            <person name="Aoki K."/>
            <person name="Bayne E.H."/>
            <person name="Berlin A.M."/>
            <person name="Desjardins C.A."/>
            <person name="Dobbs E."/>
            <person name="Dukaj L."/>
            <person name="Fan L."/>
            <person name="FitzGerald M.G."/>
            <person name="French C."/>
            <person name="Gujja S."/>
            <person name="Hansen K."/>
            <person name="Keifenheim D."/>
            <person name="Levin J.Z."/>
            <person name="Mosher R.A."/>
            <person name="Mueller C.A."/>
            <person name="Pfiffner J."/>
            <person name="Priest M."/>
            <person name="Russ C."/>
            <person name="Smialowska A."/>
            <person name="Swoboda P."/>
            <person name="Sykes S.M."/>
            <person name="Vaughn M."/>
            <person name="Vengrova S."/>
            <person name="Yoder R."/>
            <person name="Zeng Q."/>
            <person name="Allshire R."/>
            <person name="Baulcombe D."/>
            <person name="Birren B.W."/>
            <person name="Brown W."/>
            <person name="Ekwall K."/>
            <person name="Kellis M."/>
            <person name="Leatherwood J."/>
            <person name="Levin H."/>
            <person name="Margalit H."/>
            <person name="Martienssen R."/>
            <person name="Nieduszynski C.A."/>
            <person name="Spatafora J.W."/>
            <person name="Friedman N."/>
            <person name="Dalgaard J.Z."/>
            <person name="Baumann P."/>
            <person name="Niki H."/>
            <person name="Regev A."/>
            <person name="Nusbaum C."/>
        </authorList>
    </citation>
    <scope>NUCLEOTIDE SEQUENCE [LARGE SCALE GENOMIC DNA]</scope>
    <source>
        <strain evidence="3">yFS275 / FY16936</strain>
    </source>
</reference>
<dbReference type="Proteomes" id="UP000001744">
    <property type="component" value="Unassembled WGS sequence"/>
</dbReference>
<dbReference type="JaponicusDB" id="SJAG_01619"/>
<dbReference type="PANTHER" id="PTHR42791:SF1">
    <property type="entry name" value="N-ACETYLTRANSFERASE DOMAIN-CONTAINING PROTEIN"/>
    <property type="match status" value="1"/>
</dbReference>
<evidence type="ECO:0000259" key="1">
    <source>
        <dbReference type="PROSITE" id="PS51186"/>
    </source>
</evidence>
<protein>
    <recommendedName>
        <fullName evidence="1">N-acetyltransferase domain-containing protein</fullName>
    </recommendedName>
</protein>
<dbReference type="PANTHER" id="PTHR42791">
    <property type="entry name" value="GNAT FAMILY ACETYLTRANSFERASE"/>
    <property type="match status" value="1"/>
</dbReference>
<proteinExistence type="predicted"/>
<dbReference type="OrthoDB" id="410198at2759"/>
<name>B6JYF7_SCHJY</name>